<dbReference type="RefSeq" id="WP_094397738.1">
    <property type="nucleotide sequence ID" value="NZ_CP016893.1"/>
</dbReference>
<name>A0A223I147_THETR</name>
<dbReference type="InterPro" id="IPR002850">
    <property type="entry name" value="PIN_toxin-like"/>
</dbReference>
<protein>
    <submittedName>
        <fullName evidence="1">Twitching motility protein</fullName>
    </submittedName>
</protein>
<gene>
    <name evidence="1" type="ORF">Thert_02586</name>
</gene>
<dbReference type="Proteomes" id="UP000214975">
    <property type="component" value="Chromosome"/>
</dbReference>
<dbReference type="SUPFAM" id="SSF88723">
    <property type="entry name" value="PIN domain-like"/>
    <property type="match status" value="1"/>
</dbReference>
<proteinExistence type="predicted"/>
<dbReference type="EMBL" id="CP016893">
    <property type="protein sequence ID" value="AST58442.1"/>
    <property type="molecule type" value="Genomic_DNA"/>
</dbReference>
<dbReference type="InterPro" id="IPR002716">
    <property type="entry name" value="PIN_dom"/>
</dbReference>
<dbReference type="SMART" id="SM00670">
    <property type="entry name" value="PINc"/>
    <property type="match status" value="1"/>
</dbReference>
<dbReference type="AlphaFoldDB" id="A0A223I147"/>
<reference evidence="1 2" key="1">
    <citation type="submission" date="2016-08" db="EMBL/GenBank/DDBJ databases">
        <title>A novel genetic cassette of butanologenic Thermoanaerobacterium thermosaccharolyticum that directly convert cellulose to butanol.</title>
        <authorList>
            <person name="Li T."/>
            <person name="He J."/>
        </authorList>
    </citation>
    <scope>NUCLEOTIDE SEQUENCE [LARGE SCALE GENOMIC DNA]</scope>
    <source>
        <strain evidence="1 2">TG57</strain>
    </source>
</reference>
<dbReference type="Pfam" id="PF13470">
    <property type="entry name" value="PIN_3"/>
    <property type="match status" value="1"/>
</dbReference>
<organism evidence="1 2">
    <name type="scientific">Thermoanaerobacterium thermosaccharolyticum</name>
    <name type="common">Clostridium thermosaccharolyticum</name>
    <dbReference type="NCBI Taxonomy" id="1517"/>
    <lineage>
        <taxon>Bacteria</taxon>
        <taxon>Bacillati</taxon>
        <taxon>Bacillota</taxon>
        <taxon>Clostridia</taxon>
        <taxon>Thermoanaerobacterales</taxon>
        <taxon>Thermoanaerobacteraceae</taxon>
        <taxon>Thermoanaerobacterium</taxon>
    </lineage>
</organism>
<sequence>MRIMIDTNVLILIFLFPTSRMKKLVDIITDQHTIVLPSYVIDELKMVIRRKFPAKYQDLDTFLSELPFEYTYTIEKIDIHKYPDIRDKKDLPVLVSAITEDVDVLITGDKDFYDLKIEKPEILTPAKFVEKYN</sequence>
<dbReference type="Gene3D" id="3.40.50.1010">
    <property type="entry name" value="5'-nuclease"/>
    <property type="match status" value="1"/>
</dbReference>
<dbReference type="CDD" id="cd09854">
    <property type="entry name" value="PIN_VapC-like"/>
    <property type="match status" value="1"/>
</dbReference>
<evidence type="ECO:0000313" key="2">
    <source>
        <dbReference type="Proteomes" id="UP000214975"/>
    </source>
</evidence>
<dbReference type="NCBIfam" id="TIGR00305">
    <property type="entry name" value="putative toxin-antitoxin system toxin component, PIN family"/>
    <property type="match status" value="1"/>
</dbReference>
<dbReference type="PANTHER" id="PTHR34610:SF3">
    <property type="entry name" value="SSL7007 PROTEIN"/>
    <property type="match status" value="1"/>
</dbReference>
<dbReference type="PANTHER" id="PTHR34610">
    <property type="entry name" value="SSL7007 PROTEIN"/>
    <property type="match status" value="1"/>
</dbReference>
<accession>A0A223I147</accession>
<evidence type="ECO:0000313" key="1">
    <source>
        <dbReference type="EMBL" id="AST58442.1"/>
    </source>
</evidence>
<dbReference type="InterPro" id="IPR029060">
    <property type="entry name" value="PIN-like_dom_sf"/>
</dbReference>